<dbReference type="EMBL" id="JABXBU010001863">
    <property type="protein sequence ID" value="KAF8782813.1"/>
    <property type="molecule type" value="Genomic_DNA"/>
</dbReference>
<dbReference type="Gene3D" id="3.30.420.10">
    <property type="entry name" value="Ribonuclease H-like superfamily/Ribonuclease H"/>
    <property type="match status" value="1"/>
</dbReference>
<gene>
    <name evidence="1" type="ORF">HNY73_013051</name>
</gene>
<dbReference type="GO" id="GO:0003676">
    <property type="term" value="F:nucleic acid binding"/>
    <property type="evidence" value="ECO:0007669"/>
    <property type="project" value="InterPro"/>
</dbReference>
<protein>
    <submittedName>
        <fullName evidence="1">Uncharacterized protein</fullName>
    </submittedName>
</protein>
<dbReference type="Proteomes" id="UP000807504">
    <property type="component" value="Unassembled WGS sequence"/>
</dbReference>
<accession>A0A8T0EWU9</accession>
<proteinExistence type="predicted"/>
<reference evidence="1" key="2">
    <citation type="submission" date="2020-06" db="EMBL/GenBank/DDBJ databases">
        <authorList>
            <person name="Sheffer M."/>
        </authorList>
    </citation>
    <scope>NUCLEOTIDE SEQUENCE</scope>
</reference>
<name>A0A8T0EWU9_ARGBR</name>
<keyword evidence="2" id="KW-1185">Reference proteome</keyword>
<evidence type="ECO:0000313" key="1">
    <source>
        <dbReference type="EMBL" id="KAF8782813.1"/>
    </source>
</evidence>
<organism evidence="1 2">
    <name type="scientific">Argiope bruennichi</name>
    <name type="common">Wasp spider</name>
    <name type="synonym">Aranea bruennichi</name>
    <dbReference type="NCBI Taxonomy" id="94029"/>
    <lineage>
        <taxon>Eukaryota</taxon>
        <taxon>Metazoa</taxon>
        <taxon>Ecdysozoa</taxon>
        <taxon>Arthropoda</taxon>
        <taxon>Chelicerata</taxon>
        <taxon>Arachnida</taxon>
        <taxon>Araneae</taxon>
        <taxon>Araneomorphae</taxon>
        <taxon>Entelegynae</taxon>
        <taxon>Araneoidea</taxon>
        <taxon>Araneidae</taxon>
        <taxon>Argiope</taxon>
    </lineage>
</organism>
<evidence type="ECO:0000313" key="2">
    <source>
        <dbReference type="Proteomes" id="UP000807504"/>
    </source>
</evidence>
<dbReference type="InterPro" id="IPR036397">
    <property type="entry name" value="RNaseH_sf"/>
</dbReference>
<dbReference type="AlphaFoldDB" id="A0A8T0EWU9"/>
<reference evidence="1" key="1">
    <citation type="journal article" date="2020" name="bioRxiv">
        <title>Chromosome-level reference genome of the European wasp spider Argiope bruennichi: a resource for studies on range expansion and evolutionary adaptation.</title>
        <authorList>
            <person name="Sheffer M.M."/>
            <person name="Hoppe A."/>
            <person name="Krehenwinkel H."/>
            <person name="Uhl G."/>
            <person name="Kuss A.W."/>
            <person name="Jensen L."/>
            <person name="Jensen C."/>
            <person name="Gillespie R.G."/>
            <person name="Hoff K.J."/>
            <person name="Prost S."/>
        </authorList>
    </citation>
    <scope>NUCLEOTIDE SEQUENCE</scope>
</reference>
<sequence>MRREKKVYAQGGIYGETPCSKGRKKLTQVILLRAVERRAWENSRQTEMEQRINMNICYKFGEKDYCCVSNMFAHSCARLVSGVCRMTTPFPMARCHVTILAHPPYSPDMASADFFLFRRLKVNLKYTRFVDISDIRRRVTSVLHSIPKETFVDSFQQLYQ</sequence>
<comment type="caution">
    <text evidence="1">The sequence shown here is derived from an EMBL/GenBank/DDBJ whole genome shotgun (WGS) entry which is preliminary data.</text>
</comment>